<feature type="region of interest" description="Disordered" evidence="1">
    <location>
        <begin position="25"/>
        <end position="46"/>
    </location>
</feature>
<evidence type="ECO:0000313" key="2">
    <source>
        <dbReference type="EMBL" id="KAF2402205.1"/>
    </source>
</evidence>
<evidence type="ECO:0000313" key="3">
    <source>
        <dbReference type="Proteomes" id="UP000799640"/>
    </source>
</evidence>
<proteinExistence type="predicted"/>
<dbReference type="Proteomes" id="UP000799640">
    <property type="component" value="Unassembled WGS sequence"/>
</dbReference>
<dbReference type="AlphaFoldDB" id="A0A6G1I2K1"/>
<organism evidence="2 3">
    <name type="scientific">Trichodelitschia bisporula</name>
    <dbReference type="NCBI Taxonomy" id="703511"/>
    <lineage>
        <taxon>Eukaryota</taxon>
        <taxon>Fungi</taxon>
        <taxon>Dikarya</taxon>
        <taxon>Ascomycota</taxon>
        <taxon>Pezizomycotina</taxon>
        <taxon>Dothideomycetes</taxon>
        <taxon>Dothideomycetes incertae sedis</taxon>
        <taxon>Phaeotrichales</taxon>
        <taxon>Phaeotrichaceae</taxon>
        <taxon>Trichodelitschia</taxon>
    </lineage>
</organism>
<name>A0A6G1I2K1_9PEZI</name>
<reference evidence="2" key="1">
    <citation type="journal article" date="2020" name="Stud. Mycol.">
        <title>101 Dothideomycetes genomes: a test case for predicting lifestyles and emergence of pathogens.</title>
        <authorList>
            <person name="Haridas S."/>
            <person name="Albert R."/>
            <person name="Binder M."/>
            <person name="Bloem J."/>
            <person name="Labutti K."/>
            <person name="Salamov A."/>
            <person name="Andreopoulos B."/>
            <person name="Baker S."/>
            <person name="Barry K."/>
            <person name="Bills G."/>
            <person name="Bluhm B."/>
            <person name="Cannon C."/>
            <person name="Castanera R."/>
            <person name="Culley D."/>
            <person name="Daum C."/>
            <person name="Ezra D."/>
            <person name="Gonzalez J."/>
            <person name="Henrissat B."/>
            <person name="Kuo A."/>
            <person name="Liang C."/>
            <person name="Lipzen A."/>
            <person name="Lutzoni F."/>
            <person name="Magnuson J."/>
            <person name="Mondo S."/>
            <person name="Nolan M."/>
            <person name="Ohm R."/>
            <person name="Pangilinan J."/>
            <person name="Park H.-J."/>
            <person name="Ramirez L."/>
            <person name="Alfaro M."/>
            <person name="Sun H."/>
            <person name="Tritt A."/>
            <person name="Yoshinaga Y."/>
            <person name="Zwiers L.-H."/>
            <person name="Turgeon B."/>
            <person name="Goodwin S."/>
            <person name="Spatafora J."/>
            <person name="Crous P."/>
            <person name="Grigoriev I."/>
        </authorList>
    </citation>
    <scope>NUCLEOTIDE SEQUENCE</scope>
    <source>
        <strain evidence="2">CBS 262.69</strain>
    </source>
</reference>
<dbReference type="EMBL" id="ML996691">
    <property type="protein sequence ID" value="KAF2402205.1"/>
    <property type="molecule type" value="Genomic_DNA"/>
</dbReference>
<sequence>MGTSRKFWPLQGMLFITDGSGAQSTLSASSRTQGGGTSWTSSGRWSRTSVARRTACSSLLRSADGLRPFSGTGQSATWNTPRIYGIPFACSSCASIYPTTLHEPSRRDTSIQIAALPSFSHFIVRLRTLSIFEYGSVGKNNRVCASIGDVSGGGTRCFRDPWTTNLRASNRRAHLTSTPNTTIQLSPKACVAHNECYLS</sequence>
<gene>
    <name evidence="2" type="ORF">EJ06DRAFT_329314</name>
</gene>
<protein>
    <submittedName>
        <fullName evidence="2">Uncharacterized protein</fullName>
    </submittedName>
</protein>
<evidence type="ECO:0000256" key="1">
    <source>
        <dbReference type="SAM" id="MobiDB-lite"/>
    </source>
</evidence>
<accession>A0A6G1I2K1</accession>
<keyword evidence="3" id="KW-1185">Reference proteome</keyword>